<evidence type="ECO:0000313" key="1">
    <source>
        <dbReference type="EMBL" id="EKM26012.1"/>
    </source>
</evidence>
<feature type="non-terminal residue" evidence="1">
    <location>
        <position position="1"/>
    </location>
</feature>
<reference evidence="1 2" key="1">
    <citation type="submission" date="2012-10" db="EMBL/GenBank/DDBJ databases">
        <title>Genome sequence of Vibrio Cholerae HENC-02.</title>
        <authorList>
            <person name="Eppinger M."/>
            <person name="Hasan N.A."/>
            <person name="Sengamalay N."/>
            <person name="Hine E."/>
            <person name="Su Q."/>
            <person name="Daugherty S.C."/>
            <person name="Young S."/>
            <person name="Sadzewicz L."/>
            <person name="Tallon L."/>
            <person name="Cebula T.A."/>
            <person name="Ravel J."/>
            <person name="Colwell R.R."/>
        </authorList>
    </citation>
    <scope>NUCLEOTIDE SEQUENCE [LARGE SCALE GENOMIC DNA]</scope>
    <source>
        <strain evidence="1 2">HENC-02</strain>
    </source>
</reference>
<comment type="caution">
    <text evidence="1">The sequence shown here is derived from an EMBL/GenBank/DDBJ whole genome shotgun (WGS) entry which is preliminary data.</text>
</comment>
<proteinExistence type="predicted"/>
<dbReference type="EMBL" id="AJSR01002854">
    <property type="protein sequence ID" value="EKM26012.1"/>
    <property type="molecule type" value="Genomic_DNA"/>
</dbReference>
<name>A0A454CMS1_VIBHA</name>
<gene>
    <name evidence="1" type="ORF">VCHENC02_0333B</name>
</gene>
<organism evidence="1 2">
    <name type="scientific">Vibrio harveyi</name>
    <name type="common">Beneckea harveyi</name>
    <dbReference type="NCBI Taxonomy" id="669"/>
    <lineage>
        <taxon>Bacteria</taxon>
        <taxon>Pseudomonadati</taxon>
        <taxon>Pseudomonadota</taxon>
        <taxon>Gammaproteobacteria</taxon>
        <taxon>Vibrionales</taxon>
        <taxon>Vibrionaceae</taxon>
        <taxon>Vibrio</taxon>
    </lineage>
</organism>
<sequence>FSATFFTASWIVLNSFAFSSASRRALAFSSACAFTLYSLSSLAISIRSFSISS</sequence>
<evidence type="ECO:0000313" key="2">
    <source>
        <dbReference type="Proteomes" id="UP000008367"/>
    </source>
</evidence>
<dbReference type="Proteomes" id="UP000008367">
    <property type="component" value="Unassembled WGS sequence"/>
</dbReference>
<accession>A0A454CMS1</accession>
<protein>
    <submittedName>
        <fullName evidence="1">Putative membrane protein</fullName>
    </submittedName>
</protein>
<dbReference type="AlphaFoldDB" id="A0A454CMS1"/>